<organism evidence="8 9">
    <name type="scientific">Coccomyxa subellipsoidea</name>
    <dbReference type="NCBI Taxonomy" id="248742"/>
    <lineage>
        <taxon>Eukaryota</taxon>
        <taxon>Viridiplantae</taxon>
        <taxon>Chlorophyta</taxon>
        <taxon>core chlorophytes</taxon>
        <taxon>Trebouxiophyceae</taxon>
        <taxon>Trebouxiophyceae incertae sedis</taxon>
        <taxon>Coccomyxaceae</taxon>
        <taxon>Coccomyxa</taxon>
    </lineage>
</organism>
<dbReference type="InterPro" id="IPR036691">
    <property type="entry name" value="Endo/exonu/phosph_ase_sf"/>
</dbReference>
<dbReference type="PROSITE" id="PS00726">
    <property type="entry name" value="AP_NUCLEASE_F1_1"/>
    <property type="match status" value="1"/>
</dbReference>
<dbReference type="InterPro" id="IPR005135">
    <property type="entry name" value="Endo/exonuclease/phosphatase"/>
</dbReference>
<keyword evidence="4" id="KW-0378">Hydrolase</keyword>
<comment type="cofactor">
    <cofactor evidence="1">
        <name>Mg(2+)</name>
        <dbReference type="ChEBI" id="CHEBI:18420"/>
    </cofactor>
</comment>
<feature type="region of interest" description="Disordered" evidence="6">
    <location>
        <begin position="271"/>
        <end position="299"/>
    </location>
</feature>
<comment type="similarity">
    <text evidence="2">Belongs to the DNA repair enzymes AP/ExoA family.</text>
</comment>
<evidence type="ECO:0000256" key="4">
    <source>
        <dbReference type="ARBA" id="ARBA00022801"/>
    </source>
</evidence>
<evidence type="ECO:0000256" key="1">
    <source>
        <dbReference type="ARBA" id="ARBA00001946"/>
    </source>
</evidence>
<evidence type="ECO:0000256" key="5">
    <source>
        <dbReference type="ARBA" id="ARBA00022842"/>
    </source>
</evidence>
<evidence type="ECO:0000313" key="8">
    <source>
        <dbReference type="EMBL" id="KAK9907677.1"/>
    </source>
</evidence>
<dbReference type="PROSITE" id="PS51435">
    <property type="entry name" value="AP_NUCLEASE_F1_4"/>
    <property type="match status" value="1"/>
</dbReference>
<sequence length="392" mass="43864">MRILTWNVDGLKPVLLRRSESISKMLEILDADIICIQETKLSKKDMEELQSFALADGWTSFFAFCTFRSGYAGVATFCRTNSALPVAAEEGLAGTVGPQNDQMAKEGLTRIHSEPSDRFWDRYRREDLEMIDNQGRCVITDHGAFVLFNCYGPAVTNITNDRFAFKMQFYEVLEHRLQGVLKAGRPVVVAGDLNIAPYAIDHCDFVRAPAHIQAGMLRDRPDRAWFRRMLHHEGGPLVDLFRHMHPTEQKAYSVWNMATLARKRNHGSRVDFLLAGRPDPPTQDSAALSGEEEEPAAGPFEEMFTDVRIWSAFEGSDHAPVWADLQLPGSLPMGTRPPALSLANKRTGAGSGPRQGKITAWMQPQGTPPAKRRKVHSQSDTPPRESLDDIFS</sequence>
<gene>
    <name evidence="8" type="ORF">WJX75_007997</name>
</gene>
<dbReference type="Proteomes" id="UP001491310">
    <property type="component" value="Unassembled WGS sequence"/>
</dbReference>
<dbReference type="PANTHER" id="PTHR22748:SF4">
    <property type="entry name" value="DNA-(APURINIC OR APYRIMIDINIC SITE) ENDONUCLEASE 2"/>
    <property type="match status" value="1"/>
</dbReference>
<dbReference type="InterPro" id="IPR004808">
    <property type="entry name" value="AP_endonuc_1"/>
</dbReference>
<feature type="compositionally biased region" description="Basic and acidic residues" evidence="6">
    <location>
        <begin position="382"/>
        <end position="392"/>
    </location>
</feature>
<dbReference type="EMBL" id="JALJOT010000009">
    <property type="protein sequence ID" value="KAK9907677.1"/>
    <property type="molecule type" value="Genomic_DNA"/>
</dbReference>
<dbReference type="Pfam" id="PF03372">
    <property type="entry name" value="Exo_endo_phos"/>
    <property type="match status" value="1"/>
</dbReference>
<reference evidence="8 9" key="1">
    <citation type="journal article" date="2024" name="Nat. Commun.">
        <title>Phylogenomics reveals the evolutionary origins of lichenization in chlorophyte algae.</title>
        <authorList>
            <person name="Puginier C."/>
            <person name="Libourel C."/>
            <person name="Otte J."/>
            <person name="Skaloud P."/>
            <person name="Haon M."/>
            <person name="Grisel S."/>
            <person name="Petersen M."/>
            <person name="Berrin J.G."/>
            <person name="Delaux P.M."/>
            <person name="Dal Grande F."/>
            <person name="Keller J."/>
        </authorList>
    </citation>
    <scope>NUCLEOTIDE SEQUENCE [LARGE SCALE GENOMIC DNA]</scope>
    <source>
        <strain evidence="8 9">SAG 216-7</strain>
    </source>
</reference>
<evidence type="ECO:0000313" key="9">
    <source>
        <dbReference type="Proteomes" id="UP001491310"/>
    </source>
</evidence>
<evidence type="ECO:0000259" key="7">
    <source>
        <dbReference type="Pfam" id="PF03372"/>
    </source>
</evidence>
<feature type="region of interest" description="Disordered" evidence="6">
    <location>
        <begin position="336"/>
        <end position="392"/>
    </location>
</feature>
<evidence type="ECO:0000256" key="6">
    <source>
        <dbReference type="SAM" id="MobiDB-lite"/>
    </source>
</evidence>
<dbReference type="SUPFAM" id="SSF56219">
    <property type="entry name" value="DNase I-like"/>
    <property type="match status" value="1"/>
</dbReference>
<evidence type="ECO:0000256" key="2">
    <source>
        <dbReference type="ARBA" id="ARBA00007092"/>
    </source>
</evidence>
<feature type="domain" description="Endonuclease/exonuclease/phosphatase" evidence="7">
    <location>
        <begin position="4"/>
        <end position="318"/>
    </location>
</feature>
<keyword evidence="9" id="KW-1185">Reference proteome</keyword>
<keyword evidence="3" id="KW-0479">Metal-binding</keyword>
<proteinExistence type="inferred from homology"/>
<protein>
    <recommendedName>
        <fullName evidence="7">Endonuclease/exonuclease/phosphatase domain-containing protein</fullName>
    </recommendedName>
</protein>
<dbReference type="PANTHER" id="PTHR22748">
    <property type="entry name" value="AP ENDONUCLEASE"/>
    <property type="match status" value="1"/>
</dbReference>
<name>A0ABR2YLQ1_9CHLO</name>
<keyword evidence="5" id="KW-0460">Magnesium</keyword>
<dbReference type="InterPro" id="IPR020847">
    <property type="entry name" value="AP_endonuclease_F1_BS"/>
</dbReference>
<evidence type="ECO:0000256" key="3">
    <source>
        <dbReference type="ARBA" id="ARBA00022723"/>
    </source>
</evidence>
<accession>A0ABR2YLQ1</accession>
<dbReference type="Gene3D" id="3.60.10.10">
    <property type="entry name" value="Endonuclease/exonuclease/phosphatase"/>
    <property type="match status" value="1"/>
</dbReference>
<comment type="caution">
    <text evidence="8">The sequence shown here is derived from an EMBL/GenBank/DDBJ whole genome shotgun (WGS) entry which is preliminary data.</text>
</comment>